<feature type="compositionally biased region" description="Low complexity" evidence="1">
    <location>
        <begin position="108"/>
        <end position="121"/>
    </location>
</feature>
<gene>
    <name evidence="2" type="ORF">D7193_08690</name>
</gene>
<proteinExistence type="predicted"/>
<name>A0A3B0AE03_9ACTN</name>
<evidence type="ECO:0008006" key="4">
    <source>
        <dbReference type="Google" id="ProtNLM"/>
    </source>
</evidence>
<protein>
    <recommendedName>
        <fullName evidence="4">SseB family protein</fullName>
    </recommendedName>
</protein>
<evidence type="ECO:0000313" key="2">
    <source>
        <dbReference type="EMBL" id="RKN58589.1"/>
    </source>
</evidence>
<dbReference type="OrthoDB" id="4238227at2"/>
<feature type="region of interest" description="Disordered" evidence="1">
    <location>
        <begin position="1"/>
        <end position="21"/>
    </location>
</feature>
<comment type="caution">
    <text evidence="2">The sequence shown here is derived from an EMBL/GenBank/DDBJ whole genome shotgun (WGS) entry which is preliminary data.</text>
</comment>
<dbReference type="EMBL" id="RBAN01000001">
    <property type="protein sequence ID" value="RKN58589.1"/>
    <property type="molecule type" value="Genomic_DNA"/>
</dbReference>
<accession>A0A3B0AE03</accession>
<reference evidence="2 3" key="1">
    <citation type="journal article" date="2015" name="Int. J. Syst. Evol. Microbiol.">
        <title>Micromonospora costi sp. nov., isolated from a leaf of Costus speciosus.</title>
        <authorList>
            <person name="Thawai C."/>
        </authorList>
    </citation>
    <scope>NUCLEOTIDE SEQUENCE [LARGE SCALE GENOMIC DNA]</scope>
    <source>
        <strain evidence="2 3">CS1-12</strain>
    </source>
</reference>
<evidence type="ECO:0000256" key="1">
    <source>
        <dbReference type="SAM" id="MobiDB-lite"/>
    </source>
</evidence>
<dbReference type="AlphaFoldDB" id="A0A3B0AE03"/>
<dbReference type="InterPro" id="IPR049975">
    <property type="entry name" value="SAV_915-like_dom"/>
</dbReference>
<dbReference type="Proteomes" id="UP000279968">
    <property type="component" value="Unassembled WGS sequence"/>
</dbReference>
<feature type="region of interest" description="Disordered" evidence="1">
    <location>
        <begin position="101"/>
        <end position="139"/>
    </location>
</feature>
<keyword evidence="3" id="KW-1185">Reference proteome</keyword>
<dbReference type="NCBIfam" id="NF042914">
    <property type="entry name" value="SAV915_dom"/>
    <property type="match status" value="1"/>
</dbReference>
<evidence type="ECO:0000313" key="3">
    <source>
        <dbReference type="Proteomes" id="UP000279968"/>
    </source>
</evidence>
<organism evidence="2 3">
    <name type="scientific">Micromonospora costi</name>
    <dbReference type="NCBI Taxonomy" id="1530042"/>
    <lineage>
        <taxon>Bacteria</taxon>
        <taxon>Bacillati</taxon>
        <taxon>Actinomycetota</taxon>
        <taxon>Actinomycetes</taxon>
        <taxon>Micromonosporales</taxon>
        <taxon>Micromonosporaceae</taxon>
        <taxon>Micromonospora</taxon>
    </lineage>
</organism>
<sequence>MTGRPDGRPTTWTKGTTMDDGPDTWLVPVRTVPGRDLVVVRTGRLPQGQRVGLAFSGPEKLAAAMGDDQPWIQLCEAALRGMLRPLGVERIQVDPLLVAPPVRPEPSRVPVVRRPALAGARDASGPPLRAGTGSPSRAR</sequence>
<dbReference type="RefSeq" id="WP_120778753.1">
    <property type="nucleotide sequence ID" value="NZ_JBHLUP010000009.1"/>
</dbReference>